<proteinExistence type="predicted"/>
<dbReference type="RefSeq" id="XP_015176892.1">
    <property type="nucleotide sequence ID" value="XM_015321406.1"/>
</dbReference>
<gene>
    <name evidence="2" type="primary">LOC107066615</name>
</gene>
<dbReference type="GeneID" id="107066615"/>
<dbReference type="Proteomes" id="UP000694924">
    <property type="component" value="Unplaced"/>
</dbReference>
<accession>A0ABM1I9K5</accession>
<organism evidence="1 2">
    <name type="scientific">Polistes dominula</name>
    <name type="common">European paper wasp</name>
    <name type="synonym">Vespa dominula</name>
    <dbReference type="NCBI Taxonomy" id="743375"/>
    <lineage>
        <taxon>Eukaryota</taxon>
        <taxon>Metazoa</taxon>
        <taxon>Ecdysozoa</taxon>
        <taxon>Arthropoda</taxon>
        <taxon>Hexapoda</taxon>
        <taxon>Insecta</taxon>
        <taxon>Pterygota</taxon>
        <taxon>Neoptera</taxon>
        <taxon>Endopterygota</taxon>
        <taxon>Hymenoptera</taxon>
        <taxon>Apocrita</taxon>
        <taxon>Aculeata</taxon>
        <taxon>Vespoidea</taxon>
        <taxon>Vespidae</taxon>
        <taxon>Polistinae</taxon>
        <taxon>Polistini</taxon>
        <taxon>Polistes</taxon>
    </lineage>
</organism>
<reference evidence="2" key="1">
    <citation type="submission" date="2025-08" db="UniProtKB">
        <authorList>
            <consortium name="RefSeq"/>
        </authorList>
    </citation>
    <scope>IDENTIFICATION</scope>
    <source>
        <tissue evidence="2">Whole body</tissue>
    </source>
</reference>
<evidence type="ECO:0000313" key="1">
    <source>
        <dbReference type="Proteomes" id="UP000694924"/>
    </source>
</evidence>
<keyword evidence="1" id="KW-1185">Reference proteome</keyword>
<protein>
    <submittedName>
        <fullName evidence="2">Uncharacterized protein LOC107066615 isoform X1</fullName>
    </submittedName>
</protein>
<evidence type="ECO:0000313" key="2">
    <source>
        <dbReference type="RefSeq" id="XP_015176892.1"/>
    </source>
</evidence>
<sequence>MNIVTKDNEFFPEHFVLCNFYGNDECFCWNNDKFVMFSYNLETSTSSLPVLIAPGQIKNIQCFSNRVFFTCSPRGVYKLSREGRFSVLSKSAISIGSMFFEILKSMDDCLYLENKQDKSSKLLLRLPPTSKELEELCTFSLNAKNSEDDLRNILLDGNSTVDNLCLIGNGKKLFTLTKEVIRIIYNCDNKITNIVPIQNDDKIHGLILITNTDAIVLVYPKRNMLRYKKLYLGVDVKSLCAGIYYQHKDKIWIIYSNESKLYYMTMTFSTEIYRKVKVEDKNFVCVQYYTKDKFLGLTNKKELHELSTDVIEDFLNEETSKDDFIDLHKDMLKDTNLFVEQIYEKSKELESCNKVYAIEKNKINRINLYACKMKVQMIPKMTVSRIAKQLFLNVDFPQNLPNNVYIICFLVSNCETIFSIKKIANNETSIDLPLEITKLFNSLYIGMDLITMINKEQPWFLIKDFLKDPEKKKNLKEKQMKKDKTNFINSKINLIRNLIMSKNLTMKKLSEIKEKIRKEISEFNSQI</sequence>
<name>A0ABM1I9K5_POLDO</name>